<accession>A0ACC2RLP6</accession>
<name>A0ACC2RLP6_9FUNG</name>
<evidence type="ECO:0000313" key="2">
    <source>
        <dbReference type="Proteomes" id="UP001165960"/>
    </source>
</evidence>
<reference evidence="1" key="1">
    <citation type="submission" date="2022-04" db="EMBL/GenBank/DDBJ databases">
        <title>Genome of the entomopathogenic fungus Entomophthora muscae.</title>
        <authorList>
            <person name="Elya C."/>
            <person name="Lovett B.R."/>
            <person name="Lee E."/>
            <person name="Macias A.M."/>
            <person name="Hajek A.E."/>
            <person name="De Bivort B.L."/>
            <person name="Kasson M.T."/>
            <person name="De Fine Licht H.H."/>
            <person name="Stajich J.E."/>
        </authorList>
    </citation>
    <scope>NUCLEOTIDE SEQUENCE</scope>
    <source>
        <strain evidence="1">Berkeley</strain>
    </source>
</reference>
<sequence>MLPTTTSHTPTIGLTGTSQVKPRTVQVKVGRGAGAIASRSGILVDRPIHTGSYFAGQGYICSDKDQLSMAGNTSWFIGMPSCDVQEPSIQAWCARQDAKRTKLSYTRFSLLQHPAWVRV</sequence>
<proteinExistence type="predicted"/>
<dbReference type="Proteomes" id="UP001165960">
    <property type="component" value="Unassembled WGS sequence"/>
</dbReference>
<keyword evidence="2" id="KW-1185">Reference proteome</keyword>
<comment type="caution">
    <text evidence="1">The sequence shown here is derived from an EMBL/GenBank/DDBJ whole genome shotgun (WGS) entry which is preliminary data.</text>
</comment>
<organism evidence="1 2">
    <name type="scientific">Entomophthora muscae</name>
    <dbReference type="NCBI Taxonomy" id="34485"/>
    <lineage>
        <taxon>Eukaryota</taxon>
        <taxon>Fungi</taxon>
        <taxon>Fungi incertae sedis</taxon>
        <taxon>Zoopagomycota</taxon>
        <taxon>Entomophthoromycotina</taxon>
        <taxon>Entomophthoromycetes</taxon>
        <taxon>Entomophthorales</taxon>
        <taxon>Entomophthoraceae</taxon>
        <taxon>Entomophthora</taxon>
    </lineage>
</organism>
<evidence type="ECO:0000313" key="1">
    <source>
        <dbReference type="EMBL" id="KAJ9050961.1"/>
    </source>
</evidence>
<gene>
    <name evidence="1" type="ORF">DSO57_1009049</name>
</gene>
<protein>
    <submittedName>
        <fullName evidence="1">Uncharacterized protein</fullName>
    </submittedName>
</protein>
<dbReference type="EMBL" id="QTSX02007128">
    <property type="protein sequence ID" value="KAJ9050961.1"/>
    <property type="molecule type" value="Genomic_DNA"/>
</dbReference>